<dbReference type="InterPro" id="IPR013785">
    <property type="entry name" value="Aldolase_TIM"/>
</dbReference>
<dbReference type="CDD" id="cd04301">
    <property type="entry name" value="NAT_SF"/>
    <property type="match status" value="1"/>
</dbReference>
<keyword evidence="3" id="KW-0479">Metal-binding</keyword>
<dbReference type="EMBL" id="CP001101">
    <property type="protein sequence ID" value="ACE04989.1"/>
    <property type="molecule type" value="Genomic_DNA"/>
</dbReference>
<evidence type="ECO:0000256" key="4">
    <source>
        <dbReference type="ARBA" id="ARBA00022833"/>
    </source>
</evidence>
<dbReference type="Gene3D" id="3.20.20.70">
    <property type="entry name" value="Aldolase class I"/>
    <property type="match status" value="1"/>
</dbReference>
<dbReference type="KEGG" id="cpb:Cphamn1_2080"/>
<feature type="domain" description="N-acetyltransferase" evidence="5">
    <location>
        <begin position="3"/>
        <end position="149"/>
    </location>
</feature>
<organism evidence="6">
    <name type="scientific">Chlorobium phaeobacteroides (strain BS1)</name>
    <dbReference type="NCBI Taxonomy" id="331678"/>
    <lineage>
        <taxon>Bacteria</taxon>
        <taxon>Pseudomonadati</taxon>
        <taxon>Chlorobiota</taxon>
        <taxon>Chlorobiia</taxon>
        <taxon>Chlorobiales</taxon>
        <taxon>Chlorobiaceae</taxon>
        <taxon>Chlorobium/Pelodictyon group</taxon>
        <taxon>Chlorobium</taxon>
    </lineage>
</organism>
<protein>
    <recommendedName>
        <fullName evidence="5">N-acetyltransferase domain-containing protein</fullName>
    </recommendedName>
</protein>
<dbReference type="InterPro" id="IPR000182">
    <property type="entry name" value="GNAT_dom"/>
</dbReference>
<dbReference type="STRING" id="331678.Cphamn1_2080"/>
<dbReference type="Gene3D" id="3.40.630.30">
    <property type="match status" value="1"/>
</dbReference>
<dbReference type="PANTHER" id="PTHR37418">
    <property type="entry name" value="3-KETO-5-AMINOHEXANOATE CLEAVAGE ENZYME-RELATED"/>
    <property type="match status" value="1"/>
</dbReference>
<name>B3EN00_CHLPB</name>
<dbReference type="Pfam" id="PF00583">
    <property type="entry name" value="Acetyltransf_1"/>
    <property type="match status" value="1"/>
</dbReference>
<evidence type="ECO:0000256" key="2">
    <source>
        <dbReference type="ARBA" id="ARBA00022679"/>
    </source>
</evidence>
<reference evidence="6" key="1">
    <citation type="submission" date="2008-06" db="EMBL/GenBank/DDBJ databases">
        <title>Complete sequence of Chlorobium phaeobacteroides BS1.</title>
        <authorList>
            <consortium name="US DOE Joint Genome Institute"/>
            <person name="Lucas S."/>
            <person name="Copeland A."/>
            <person name="Lapidus A."/>
            <person name="Glavina del Rio T."/>
            <person name="Dalin E."/>
            <person name="Tice H."/>
            <person name="Bruce D."/>
            <person name="Goodwin L."/>
            <person name="Pitluck S."/>
            <person name="Schmutz J."/>
            <person name="Larimer F."/>
            <person name="Land M."/>
            <person name="Hauser L."/>
            <person name="Kyrpides N."/>
            <person name="Ovchinnikova G."/>
            <person name="Li T."/>
            <person name="Liu Z."/>
            <person name="Zhao F."/>
            <person name="Overmann J."/>
            <person name="Bryant D.A."/>
            <person name="Richardson P."/>
        </authorList>
    </citation>
    <scope>NUCLEOTIDE SEQUENCE [LARGE SCALE GENOMIC DNA]</scope>
    <source>
        <strain evidence="6">BS1</strain>
    </source>
</reference>
<comment type="cofactor">
    <cofactor evidence="1">
        <name>Zn(2+)</name>
        <dbReference type="ChEBI" id="CHEBI:29105"/>
    </cofactor>
</comment>
<dbReference type="GO" id="GO:0046872">
    <property type="term" value="F:metal ion binding"/>
    <property type="evidence" value="ECO:0007669"/>
    <property type="project" value="UniProtKB-KW"/>
</dbReference>
<dbReference type="eggNOG" id="COG0456">
    <property type="taxonomic scope" value="Bacteria"/>
</dbReference>
<dbReference type="PANTHER" id="PTHR37418:SF2">
    <property type="entry name" value="3-KETO-5-AMINOHEXANOATE CLEAVAGE ENZYME"/>
    <property type="match status" value="1"/>
</dbReference>
<dbReference type="InterPro" id="IPR008567">
    <property type="entry name" value="BKACE"/>
</dbReference>
<keyword evidence="2" id="KW-0808">Transferase</keyword>
<dbReference type="GO" id="GO:0043720">
    <property type="term" value="F:3-keto-5-aminohexanoate cleavage activity"/>
    <property type="evidence" value="ECO:0007669"/>
    <property type="project" value="InterPro"/>
</dbReference>
<dbReference type="OrthoDB" id="63399at2"/>
<accession>B3EN00</accession>
<dbReference type="SUPFAM" id="SSF55729">
    <property type="entry name" value="Acyl-CoA N-acyltransferases (Nat)"/>
    <property type="match status" value="1"/>
</dbReference>
<proteinExistence type="predicted"/>
<dbReference type="Pfam" id="PF05853">
    <property type="entry name" value="BKACE"/>
    <property type="match status" value="1"/>
</dbReference>
<dbReference type="eggNOG" id="COG3246">
    <property type="taxonomic scope" value="Bacteria"/>
</dbReference>
<gene>
    <name evidence="6" type="ordered locus">Cphamn1_2080</name>
</gene>
<evidence type="ECO:0000259" key="5">
    <source>
        <dbReference type="PROSITE" id="PS51186"/>
    </source>
</evidence>
<keyword evidence="4" id="KW-0862">Zinc</keyword>
<dbReference type="HOGENOM" id="CLU_533914_0_0_10"/>
<evidence type="ECO:0000256" key="3">
    <source>
        <dbReference type="ARBA" id="ARBA00022723"/>
    </source>
</evidence>
<dbReference type="PROSITE" id="PS51186">
    <property type="entry name" value="GNAT"/>
    <property type="match status" value="1"/>
</dbReference>
<evidence type="ECO:0000313" key="6">
    <source>
        <dbReference type="EMBL" id="ACE04989.1"/>
    </source>
</evidence>
<dbReference type="InterPro" id="IPR016181">
    <property type="entry name" value="Acyl_CoA_acyltransferase"/>
</dbReference>
<dbReference type="AlphaFoldDB" id="B3EN00"/>
<sequence>MHYHIEKASPDDYSAILDIMEIWNMHHVPSEEMSELDISCFFVARVSGHIAGAAGYKLLSPEKGKTTLLGIRPEFSGMGLGRALQDARLEAMYAKGIKRVETNADRQETIIWYKKHYGYHQTGSLKKVCDFSLSDVDHWTTLEMNLEAYMLSRKTHQEYRSNYIAKNDPHPLSPYDPLIINACLTGMIPTKFSNPHVPIYPDEIIENAVRVHDAGARIVHLHARDEKGEPTPDAKYYEKIIQGIREERPGMVCCVTTSGRNWKSFEQRSEVLHLHGKAKPDMASLTLGSLNFFTGPSVSSIEMIERLAITMYERNIKPELEVFDTGMITLAKYLERNRLLSGKKYFNLLFGNINTAPATISSLALMTQALPDNSIWAGTGLGQFQLPMNAAAIIAGGHVRVGIEDAIYFDYGKERLATNEQLVKRVARIAEEMQRPLATTEETRKLIGLENQE</sequence>
<evidence type="ECO:0000256" key="1">
    <source>
        <dbReference type="ARBA" id="ARBA00001947"/>
    </source>
</evidence>